<evidence type="ECO:0000313" key="2">
    <source>
        <dbReference type="Proteomes" id="UP000299102"/>
    </source>
</evidence>
<reference evidence="1 2" key="1">
    <citation type="journal article" date="2019" name="Commun. Biol.">
        <title>The bagworm genome reveals a unique fibroin gene that provides high tensile strength.</title>
        <authorList>
            <person name="Kono N."/>
            <person name="Nakamura H."/>
            <person name="Ohtoshi R."/>
            <person name="Tomita M."/>
            <person name="Numata K."/>
            <person name="Arakawa K."/>
        </authorList>
    </citation>
    <scope>NUCLEOTIDE SEQUENCE [LARGE SCALE GENOMIC DNA]</scope>
</reference>
<keyword evidence="2" id="KW-1185">Reference proteome</keyword>
<dbReference type="Proteomes" id="UP000299102">
    <property type="component" value="Unassembled WGS sequence"/>
</dbReference>
<dbReference type="EMBL" id="BGZK01000405">
    <property type="protein sequence ID" value="GBP41753.1"/>
    <property type="molecule type" value="Genomic_DNA"/>
</dbReference>
<gene>
    <name evidence="1" type="ORF">EVAR_33744_1</name>
</gene>
<accession>A0A4C1VSS6</accession>
<sequence length="124" mass="13758">MEMHGYDAWKIQNCIMFTTLGSMMKLCSPSASGKCAGAAGSYRRARRPPWPADNNPAIINVIYAHVKGHLNVMEVTRVAPDRLLRRIIHLLSALSAIPAAISRRRLPIKRRVGVSARLQNAREA</sequence>
<dbReference type="AlphaFoldDB" id="A0A4C1VSS6"/>
<organism evidence="1 2">
    <name type="scientific">Eumeta variegata</name>
    <name type="common">Bagworm moth</name>
    <name type="synonym">Eumeta japonica</name>
    <dbReference type="NCBI Taxonomy" id="151549"/>
    <lineage>
        <taxon>Eukaryota</taxon>
        <taxon>Metazoa</taxon>
        <taxon>Ecdysozoa</taxon>
        <taxon>Arthropoda</taxon>
        <taxon>Hexapoda</taxon>
        <taxon>Insecta</taxon>
        <taxon>Pterygota</taxon>
        <taxon>Neoptera</taxon>
        <taxon>Endopterygota</taxon>
        <taxon>Lepidoptera</taxon>
        <taxon>Glossata</taxon>
        <taxon>Ditrysia</taxon>
        <taxon>Tineoidea</taxon>
        <taxon>Psychidae</taxon>
        <taxon>Oiketicinae</taxon>
        <taxon>Eumeta</taxon>
    </lineage>
</organism>
<evidence type="ECO:0000313" key="1">
    <source>
        <dbReference type="EMBL" id="GBP41753.1"/>
    </source>
</evidence>
<comment type="caution">
    <text evidence="1">The sequence shown here is derived from an EMBL/GenBank/DDBJ whole genome shotgun (WGS) entry which is preliminary data.</text>
</comment>
<protein>
    <submittedName>
        <fullName evidence="1">Uncharacterized protein</fullName>
    </submittedName>
</protein>
<proteinExistence type="predicted"/>
<name>A0A4C1VSS6_EUMVA</name>